<feature type="DNA-binding region" description="H-T-H motif" evidence="4">
    <location>
        <begin position="38"/>
        <end position="57"/>
    </location>
</feature>
<feature type="compositionally biased region" description="Basic and acidic residues" evidence="5">
    <location>
        <begin position="97"/>
        <end position="108"/>
    </location>
</feature>
<keyword evidence="8" id="KW-1185">Reference proteome</keyword>
<dbReference type="Proteomes" id="UP001055093">
    <property type="component" value="Unassembled WGS sequence"/>
</dbReference>
<dbReference type="InterPro" id="IPR050109">
    <property type="entry name" value="HTH-type_TetR-like_transc_reg"/>
</dbReference>
<keyword evidence="2 4" id="KW-0238">DNA-binding</keyword>
<dbReference type="PANTHER" id="PTHR30055:SF220">
    <property type="entry name" value="TETR-FAMILY REGULATORY PROTEIN"/>
    <property type="match status" value="1"/>
</dbReference>
<protein>
    <submittedName>
        <fullName evidence="7">HTH-type transcriptional repressor FabR</fullName>
    </submittedName>
</protein>
<dbReference type="InterPro" id="IPR001647">
    <property type="entry name" value="HTH_TetR"/>
</dbReference>
<dbReference type="SUPFAM" id="SSF48498">
    <property type="entry name" value="Tetracyclin repressor-like, C-terminal domain"/>
    <property type="match status" value="1"/>
</dbReference>
<name>A0ABQ4V3F9_9HYPH</name>
<accession>A0ABQ4V3F9</accession>
<dbReference type="Pfam" id="PF13305">
    <property type="entry name" value="TetR_C_33"/>
    <property type="match status" value="1"/>
</dbReference>
<evidence type="ECO:0000256" key="3">
    <source>
        <dbReference type="ARBA" id="ARBA00023163"/>
    </source>
</evidence>
<dbReference type="PROSITE" id="PS50977">
    <property type="entry name" value="HTH_TETR_2"/>
    <property type="match status" value="1"/>
</dbReference>
<evidence type="ECO:0000259" key="6">
    <source>
        <dbReference type="PROSITE" id="PS50977"/>
    </source>
</evidence>
<reference evidence="7" key="2">
    <citation type="submission" date="2021-08" db="EMBL/GenBank/DDBJ databases">
        <authorList>
            <person name="Tani A."/>
            <person name="Ola A."/>
            <person name="Ogura Y."/>
            <person name="Katsura K."/>
            <person name="Hayashi T."/>
        </authorList>
    </citation>
    <scope>NUCLEOTIDE SEQUENCE</scope>
    <source>
        <strain evidence="7">DSM 14458</strain>
    </source>
</reference>
<dbReference type="InterPro" id="IPR009057">
    <property type="entry name" value="Homeodomain-like_sf"/>
</dbReference>
<proteinExistence type="predicted"/>
<evidence type="ECO:0000313" key="8">
    <source>
        <dbReference type="Proteomes" id="UP001055093"/>
    </source>
</evidence>
<comment type="caution">
    <text evidence="7">The sequence shown here is derived from an EMBL/GenBank/DDBJ whole genome shotgun (WGS) entry which is preliminary data.</text>
</comment>
<keyword evidence="3" id="KW-0804">Transcription</keyword>
<feature type="region of interest" description="Disordered" evidence="5">
    <location>
        <begin position="84"/>
        <end position="111"/>
    </location>
</feature>
<dbReference type="Gene3D" id="1.10.357.10">
    <property type="entry name" value="Tetracycline Repressor, domain 2"/>
    <property type="match status" value="2"/>
</dbReference>
<evidence type="ECO:0000313" key="7">
    <source>
        <dbReference type="EMBL" id="GJE77392.1"/>
    </source>
</evidence>
<dbReference type="Pfam" id="PF00440">
    <property type="entry name" value="TetR_N"/>
    <property type="match status" value="1"/>
</dbReference>
<reference evidence="7" key="1">
    <citation type="journal article" date="2021" name="Front. Microbiol.">
        <title>Comprehensive Comparative Genomics and Phenotyping of Methylobacterium Species.</title>
        <authorList>
            <person name="Alessa O."/>
            <person name="Ogura Y."/>
            <person name="Fujitani Y."/>
            <person name="Takami H."/>
            <person name="Hayashi T."/>
            <person name="Sahin N."/>
            <person name="Tani A."/>
        </authorList>
    </citation>
    <scope>NUCLEOTIDE SEQUENCE</scope>
    <source>
        <strain evidence="7">DSM 14458</strain>
    </source>
</reference>
<dbReference type="SUPFAM" id="SSF46689">
    <property type="entry name" value="Homeodomain-like"/>
    <property type="match status" value="1"/>
</dbReference>
<dbReference type="InterPro" id="IPR025996">
    <property type="entry name" value="MT1864/Rv1816-like_C"/>
</dbReference>
<organism evidence="7 8">
    <name type="scientific">Methylorubrum suomiense</name>
    <dbReference type="NCBI Taxonomy" id="144191"/>
    <lineage>
        <taxon>Bacteria</taxon>
        <taxon>Pseudomonadati</taxon>
        <taxon>Pseudomonadota</taxon>
        <taxon>Alphaproteobacteria</taxon>
        <taxon>Hyphomicrobiales</taxon>
        <taxon>Methylobacteriaceae</taxon>
        <taxon>Methylorubrum</taxon>
    </lineage>
</organism>
<evidence type="ECO:0000256" key="2">
    <source>
        <dbReference type="ARBA" id="ARBA00023125"/>
    </source>
</evidence>
<evidence type="ECO:0000256" key="4">
    <source>
        <dbReference type="PROSITE-ProRule" id="PRU00335"/>
    </source>
</evidence>
<evidence type="ECO:0000256" key="1">
    <source>
        <dbReference type="ARBA" id="ARBA00023015"/>
    </source>
</evidence>
<dbReference type="RefSeq" id="WP_137828770.1">
    <property type="nucleotide sequence ID" value="NZ_BPRE01000014.1"/>
</dbReference>
<evidence type="ECO:0000256" key="5">
    <source>
        <dbReference type="SAM" id="MobiDB-lite"/>
    </source>
</evidence>
<dbReference type="InterPro" id="IPR036271">
    <property type="entry name" value="Tet_transcr_reg_TetR-rel_C_sf"/>
</dbReference>
<keyword evidence="1" id="KW-0805">Transcription regulation</keyword>
<dbReference type="PANTHER" id="PTHR30055">
    <property type="entry name" value="HTH-TYPE TRANSCRIPTIONAL REGULATOR RUTR"/>
    <property type="match status" value="1"/>
</dbReference>
<feature type="domain" description="HTH tetR-type" evidence="6">
    <location>
        <begin position="14"/>
        <end position="75"/>
    </location>
</feature>
<gene>
    <name evidence="7" type="primary">fabR</name>
    <name evidence="7" type="ORF">BGCPKDLD_3996</name>
</gene>
<dbReference type="EMBL" id="BPRE01000014">
    <property type="protein sequence ID" value="GJE77392.1"/>
    <property type="molecule type" value="Genomic_DNA"/>
</dbReference>
<sequence length="229" mass="23339">MSTSPSAKAGYHHGGLREALVEAGLAILEEGGDPASLGLREAARRAGVSAMAPYRHFPDKDALLAAVATVGFERLRAALEAADDPGRGVQGSVGETMDGRSGLRRDVETSAAAGGAGEGQAALVAQGVAYIGFAAAHPGLFRLMFRTCAAEPPEALAAASSGAFGVLSHRVAALMPPERATDEALRCWALVHGIAVLALDGLLGADLRGNREAVAALAERLLALDARGR</sequence>